<dbReference type="AlphaFoldDB" id="A0A1B7JTZ3"/>
<feature type="domain" description="Flagellar motor switch protein FliN-like C-terminal" evidence="2">
    <location>
        <begin position="231"/>
        <end position="302"/>
    </location>
</feature>
<evidence type="ECO:0000313" key="4">
    <source>
        <dbReference type="EMBL" id="OAT51377.1"/>
    </source>
</evidence>
<dbReference type="InterPro" id="IPR001172">
    <property type="entry name" value="FliN_T3SS_HrcQb"/>
</dbReference>
<dbReference type="InterPro" id="IPR058805">
    <property type="entry name" value="SpaO_FliMN_C_rel"/>
</dbReference>
<dbReference type="PATRIC" id="fig|1354272.4.peg.2351"/>
<dbReference type="EMBL" id="LXEW01000032">
    <property type="protein sequence ID" value="OAT51377.1"/>
    <property type="molecule type" value="Genomic_DNA"/>
</dbReference>
<evidence type="ECO:0000259" key="2">
    <source>
        <dbReference type="Pfam" id="PF01052"/>
    </source>
</evidence>
<proteinExistence type="inferred from homology"/>
<sequence length="309" mass="35996">MLKIRRISTAEKQIRAWQQCYQADIALCFSKENKLYFQLTLVSDIQKIQALVPVECWCHHHWPNLSHYAWDRLDNESFCELFTTEINGKRFFSDHFRCEYVEIVDDSVINSACLIIQEPTLGEVRFFELIEGLEKKTYQNKILENLTLQADWILGYSQISFKLLQSIELHDVLYIQKLQLNMSIAGRLFANFQKQEEGLFMIDELITSKTEEMLLSTEEGYIQEPIQPFNINNMNIQLTFVLGHNEIPVSEISNIQPGSIYSIGENKEREVKVYANKQLIAEGELIYIGDSEELGLEITRLVNLGDRRV</sequence>
<dbReference type="Pfam" id="PF26304">
    <property type="entry name" value="FliMN_C_rel"/>
    <property type="match status" value="1"/>
</dbReference>
<dbReference type="GO" id="GO:0071973">
    <property type="term" value="P:bacterial-type flagellum-dependent cell motility"/>
    <property type="evidence" value="ECO:0007669"/>
    <property type="project" value="InterPro"/>
</dbReference>
<name>A0A1B7JTZ3_9GAMM</name>
<dbReference type="OrthoDB" id="6454293at2"/>
<gene>
    <name evidence="4" type="ORF">M998_2314</name>
</gene>
<organism evidence="4 5">
    <name type="scientific">Providencia heimbachae ATCC 35613</name>
    <dbReference type="NCBI Taxonomy" id="1354272"/>
    <lineage>
        <taxon>Bacteria</taxon>
        <taxon>Pseudomonadati</taxon>
        <taxon>Pseudomonadota</taxon>
        <taxon>Gammaproteobacteria</taxon>
        <taxon>Enterobacterales</taxon>
        <taxon>Morganellaceae</taxon>
        <taxon>Providencia</taxon>
    </lineage>
</organism>
<dbReference type="SUPFAM" id="SSF101801">
    <property type="entry name" value="Surface presentation of antigens (SPOA)"/>
    <property type="match status" value="1"/>
</dbReference>
<evidence type="ECO:0000259" key="3">
    <source>
        <dbReference type="Pfam" id="PF26304"/>
    </source>
</evidence>
<comment type="caution">
    <text evidence="4">The sequence shown here is derived from an EMBL/GenBank/DDBJ whole genome shotgun (WGS) entry which is preliminary data.</text>
</comment>
<dbReference type="GO" id="GO:0003774">
    <property type="term" value="F:cytoskeletal motor activity"/>
    <property type="evidence" value="ECO:0007669"/>
    <property type="project" value="InterPro"/>
</dbReference>
<comment type="similarity">
    <text evidence="1">Belongs to the FliN/MopA/SpaO family.</text>
</comment>
<dbReference type="PRINTS" id="PR00956">
    <property type="entry name" value="FLGMOTORFLIN"/>
</dbReference>
<dbReference type="InterPro" id="IPR036429">
    <property type="entry name" value="SpoA-like_sf"/>
</dbReference>
<dbReference type="GO" id="GO:0009425">
    <property type="term" value="C:bacterial-type flagellum basal body"/>
    <property type="evidence" value="ECO:0007669"/>
    <property type="project" value="InterPro"/>
</dbReference>
<feature type="domain" description="SpaO FliM/N C-terminal related" evidence="3">
    <location>
        <begin position="143"/>
        <end position="206"/>
    </location>
</feature>
<dbReference type="InterPro" id="IPR001543">
    <property type="entry name" value="FliN-like_C"/>
</dbReference>
<protein>
    <submittedName>
        <fullName evidence="4">Uncharacterized protein</fullName>
    </submittedName>
</protein>
<reference evidence="4 5" key="1">
    <citation type="submission" date="2016-04" db="EMBL/GenBank/DDBJ databases">
        <title>ATOL: Assembling a taxonomically balanced genome-scale reconstruction of the evolutionary history of the Enterobacteriaceae.</title>
        <authorList>
            <person name="Plunkett G.III."/>
            <person name="Neeno-Eckwall E.C."/>
            <person name="Glasner J.D."/>
            <person name="Perna N.T."/>
        </authorList>
    </citation>
    <scope>NUCLEOTIDE SEQUENCE [LARGE SCALE GENOMIC DNA]</scope>
    <source>
        <strain evidence="4 5">ATCC 35613</strain>
    </source>
</reference>
<dbReference type="GO" id="GO:0006935">
    <property type="term" value="P:chemotaxis"/>
    <property type="evidence" value="ECO:0007669"/>
    <property type="project" value="InterPro"/>
</dbReference>
<dbReference type="Proteomes" id="UP000078224">
    <property type="component" value="Unassembled WGS sequence"/>
</dbReference>
<dbReference type="RefSeq" id="WP_068908957.1">
    <property type="nucleotide sequence ID" value="NZ_LXEW01000032.1"/>
</dbReference>
<dbReference type="Gene3D" id="2.30.330.10">
    <property type="entry name" value="SpoA-like"/>
    <property type="match status" value="1"/>
</dbReference>
<evidence type="ECO:0000256" key="1">
    <source>
        <dbReference type="ARBA" id="ARBA00009226"/>
    </source>
</evidence>
<evidence type="ECO:0000313" key="5">
    <source>
        <dbReference type="Proteomes" id="UP000078224"/>
    </source>
</evidence>
<keyword evidence="5" id="KW-1185">Reference proteome</keyword>
<dbReference type="Pfam" id="PF01052">
    <property type="entry name" value="FliMN_C"/>
    <property type="match status" value="1"/>
</dbReference>
<accession>A0A1B7JTZ3</accession>